<dbReference type="Gene3D" id="3.30.70.1320">
    <property type="entry name" value="Multidrug efflux transporter AcrB pore domain like"/>
    <property type="match status" value="1"/>
</dbReference>
<keyword evidence="6 8" id="KW-1133">Transmembrane helix</keyword>
<evidence type="ECO:0000313" key="9">
    <source>
        <dbReference type="EMBL" id="SFI55737.1"/>
    </source>
</evidence>
<dbReference type="RefSeq" id="WP_092051133.1">
    <property type="nucleotide sequence ID" value="NZ_FOQD01000010.1"/>
</dbReference>
<evidence type="ECO:0000256" key="8">
    <source>
        <dbReference type="SAM" id="Phobius"/>
    </source>
</evidence>
<dbReference type="NCBIfam" id="NF033617">
    <property type="entry name" value="RND_permease_2"/>
    <property type="match status" value="1"/>
</dbReference>
<evidence type="ECO:0000256" key="7">
    <source>
        <dbReference type="ARBA" id="ARBA00023136"/>
    </source>
</evidence>
<evidence type="ECO:0000313" key="10">
    <source>
        <dbReference type="Proteomes" id="UP000199518"/>
    </source>
</evidence>
<feature type="transmembrane region" description="Helical" evidence="8">
    <location>
        <begin position="360"/>
        <end position="381"/>
    </location>
</feature>
<feature type="transmembrane region" description="Helical" evidence="8">
    <location>
        <begin position="910"/>
        <end position="936"/>
    </location>
</feature>
<evidence type="ECO:0000256" key="3">
    <source>
        <dbReference type="ARBA" id="ARBA00022475"/>
    </source>
</evidence>
<dbReference type="AlphaFoldDB" id="A0A1I3J674"/>
<evidence type="ECO:0000256" key="5">
    <source>
        <dbReference type="ARBA" id="ARBA00022692"/>
    </source>
</evidence>
<dbReference type="InterPro" id="IPR001036">
    <property type="entry name" value="Acrflvin-R"/>
</dbReference>
<dbReference type="Gene3D" id="3.30.70.1440">
    <property type="entry name" value="Multidrug efflux transporter AcrB pore domain"/>
    <property type="match status" value="1"/>
</dbReference>
<keyword evidence="2" id="KW-0813">Transport</keyword>
<sequence length="1050" mass="114315">MNLSEPFIRRPVATTLLTIAVTLAGALSYGLLPVSPLPQVDFPTIQVSANLPGASPETMASAVATPLERQFARIAGVSEMSSSSTLSSTSITLQFDLNRDVNAAARDVQAAINAARSQLPANLPNNPSYRKVNPADAPIMMLALTSEIYPKQKMYDVASTLLQQKIAQVPGVGQVMIGGGSLPAVRVDINPTVLNHLGISLEDVRTVLGEANANRPKGQIDSEDRSWSLSTTDQLFTADQYAPLLLAYRNGAAIRLKDVAEVTDSVEDIRAFGIFNGHPSITILIFRQPGANIIETVDRIRAIMPQLTAQIPAAMSLDVAMDRTATIRASLHDVQFTMGISVLLVILVVFLFLRDARTTFIPSVAVPISLISTFGVMYLLGYSIDNLSLMALTIATGFVVDDAIVVVENISRHLENGMRPLKAALLGASEIGFTVLSISVSLVAVFIPILLMGGVVGRLFREFAITLSVAIGISLVISLTTTPMLCAVLLKPKSEERHGRLYNASEWFFDWILSWYEWSLSLVLRHQRITMAVTLSTIAFTVYLYIIIPKGFFPQQDTGRLTGNIVADQDISFQAMSGLLRQFAAKVSEDPAVSSVVAFAGGGGGGGGSASNSARMFIGLKPRSERKETADQIVARIRKSVSSIAGANLFMQAIQDLRIGGRASSSQYQYTLQGASLSELNEWGPKLVKEFRSIPGMVDVNTDQQNKGLQTRLEVNRLTAARLGLTFQEIDNTLYDAFGQRQVSTMYRPYNQYHVVMGLEPEYWQNPDSLKHIYVRTTGNTQTPLSDLYKRELRTTSLAVPHSGQFPSATISFNLIPGTSLSEIVPRVENAVRLMGLPASIQGRFQGTAQAFQSSTSSQPVLILAALIAVYIVLGMLYESYLHPITILSTIPSAGVGALLALMWCQTELSMMALIGILLLIGIVKKNAIMMIDFAIDAERTHELDPRTAIYQACILRFRPITMTTLAALLGGLPLALGTGDGSELRRPLGIAIVGGLIFSQMLTLYTTPVVYLYIDWLRLRLAKWRGKTSNPFEADARFLEREQLLAGRH</sequence>
<proteinExistence type="predicted"/>
<dbReference type="SUPFAM" id="SSF82714">
    <property type="entry name" value="Multidrug efflux transporter AcrB TolC docking domain, DN and DC subdomains"/>
    <property type="match status" value="2"/>
</dbReference>
<evidence type="ECO:0000256" key="1">
    <source>
        <dbReference type="ARBA" id="ARBA00004429"/>
    </source>
</evidence>
<dbReference type="PANTHER" id="PTHR32063:SF34">
    <property type="entry name" value="MULTIDRUG RESISTANCE PROTEIN MDTC"/>
    <property type="match status" value="1"/>
</dbReference>
<dbReference type="OrthoDB" id="220575at2"/>
<name>A0A1I3J674_9PLAN</name>
<keyword evidence="7 8" id="KW-0472">Membrane</keyword>
<gene>
    <name evidence="9" type="ORF">SAMN05421753_11073</name>
</gene>
<accession>A0A1I3J674</accession>
<feature type="transmembrane region" description="Helical" evidence="8">
    <location>
        <begin position="334"/>
        <end position="353"/>
    </location>
</feature>
<dbReference type="PRINTS" id="PR00702">
    <property type="entry name" value="ACRIFLAVINRP"/>
</dbReference>
<feature type="transmembrane region" description="Helical" evidence="8">
    <location>
        <begin position="529"/>
        <end position="548"/>
    </location>
</feature>
<evidence type="ECO:0000256" key="6">
    <source>
        <dbReference type="ARBA" id="ARBA00022989"/>
    </source>
</evidence>
<dbReference type="GO" id="GO:0005886">
    <property type="term" value="C:plasma membrane"/>
    <property type="evidence" value="ECO:0007669"/>
    <property type="project" value="UniProtKB-SubCell"/>
</dbReference>
<keyword evidence="4" id="KW-0997">Cell inner membrane</keyword>
<feature type="transmembrane region" description="Helical" evidence="8">
    <location>
        <begin position="989"/>
        <end position="1015"/>
    </location>
</feature>
<dbReference type="Gene3D" id="3.30.2090.10">
    <property type="entry name" value="Multidrug efflux transporter AcrB TolC docking domain, DN and DC subdomains"/>
    <property type="match status" value="2"/>
</dbReference>
<dbReference type="Gene3D" id="1.20.1640.10">
    <property type="entry name" value="Multidrug efflux transporter AcrB transmembrane domain"/>
    <property type="match status" value="2"/>
</dbReference>
<dbReference type="Pfam" id="PF00873">
    <property type="entry name" value="ACR_tran"/>
    <property type="match status" value="1"/>
</dbReference>
<keyword evidence="5 8" id="KW-0812">Transmembrane</keyword>
<feature type="transmembrane region" description="Helical" evidence="8">
    <location>
        <begin position="861"/>
        <end position="878"/>
    </location>
</feature>
<reference evidence="10" key="1">
    <citation type="submission" date="2016-10" db="EMBL/GenBank/DDBJ databases">
        <authorList>
            <person name="Varghese N."/>
            <person name="Submissions S."/>
        </authorList>
    </citation>
    <scope>NUCLEOTIDE SEQUENCE [LARGE SCALE GENOMIC DNA]</scope>
    <source>
        <strain evidence="10">DSM 26348</strain>
    </source>
</reference>
<feature type="transmembrane region" description="Helical" evidence="8">
    <location>
        <begin position="431"/>
        <end position="451"/>
    </location>
</feature>
<dbReference type="Gene3D" id="3.30.70.1430">
    <property type="entry name" value="Multidrug efflux transporter AcrB pore domain"/>
    <property type="match status" value="2"/>
</dbReference>
<evidence type="ECO:0000256" key="4">
    <source>
        <dbReference type="ARBA" id="ARBA00022519"/>
    </source>
</evidence>
<dbReference type="FunFam" id="1.20.1640.10:FF:000001">
    <property type="entry name" value="Efflux pump membrane transporter"/>
    <property type="match status" value="1"/>
</dbReference>
<evidence type="ECO:0000256" key="2">
    <source>
        <dbReference type="ARBA" id="ARBA00022448"/>
    </source>
</evidence>
<dbReference type="InterPro" id="IPR027463">
    <property type="entry name" value="AcrB_DN_DC_subdom"/>
</dbReference>
<dbReference type="Proteomes" id="UP000199518">
    <property type="component" value="Unassembled WGS sequence"/>
</dbReference>
<comment type="subcellular location">
    <subcellularLocation>
        <location evidence="1">Cell inner membrane</location>
        <topology evidence="1">Multi-pass membrane protein</topology>
    </subcellularLocation>
</comment>
<feature type="transmembrane region" description="Helical" evidence="8">
    <location>
        <begin position="463"/>
        <end position="490"/>
    </location>
</feature>
<protein>
    <submittedName>
        <fullName evidence="9">Multidrug efflux pump</fullName>
    </submittedName>
</protein>
<dbReference type="SUPFAM" id="SSF82693">
    <property type="entry name" value="Multidrug efflux transporter AcrB pore domain, PN1, PN2, PC1 and PC2 subdomains"/>
    <property type="match status" value="4"/>
</dbReference>
<feature type="transmembrane region" description="Helical" evidence="8">
    <location>
        <begin position="956"/>
        <end position="977"/>
    </location>
</feature>
<dbReference type="FunFam" id="3.30.70.1430:FF:000001">
    <property type="entry name" value="Efflux pump membrane transporter"/>
    <property type="match status" value="1"/>
</dbReference>
<organism evidence="9 10">
    <name type="scientific">Planctomicrobium piriforme</name>
    <dbReference type="NCBI Taxonomy" id="1576369"/>
    <lineage>
        <taxon>Bacteria</taxon>
        <taxon>Pseudomonadati</taxon>
        <taxon>Planctomycetota</taxon>
        <taxon>Planctomycetia</taxon>
        <taxon>Planctomycetales</taxon>
        <taxon>Planctomycetaceae</taxon>
        <taxon>Planctomicrobium</taxon>
    </lineage>
</organism>
<dbReference type="GO" id="GO:0042910">
    <property type="term" value="F:xenobiotic transmembrane transporter activity"/>
    <property type="evidence" value="ECO:0007669"/>
    <property type="project" value="TreeGrafter"/>
</dbReference>
<keyword evidence="3" id="KW-1003">Cell membrane</keyword>
<dbReference type="EMBL" id="FOQD01000010">
    <property type="protein sequence ID" value="SFI55737.1"/>
    <property type="molecule type" value="Genomic_DNA"/>
</dbReference>
<dbReference type="SUPFAM" id="SSF82866">
    <property type="entry name" value="Multidrug efflux transporter AcrB transmembrane domain"/>
    <property type="match status" value="2"/>
</dbReference>
<dbReference type="PANTHER" id="PTHR32063">
    <property type="match status" value="1"/>
</dbReference>
<dbReference type="STRING" id="1576369.SAMN05421753_11073"/>
<keyword evidence="10" id="KW-1185">Reference proteome</keyword>